<keyword evidence="5 8" id="KW-0269">Exonuclease</keyword>
<accession>A0A150MTU6</accession>
<dbReference type="InterPro" id="IPR027417">
    <property type="entry name" value="P-loop_NTPase"/>
</dbReference>
<proteinExistence type="inferred from homology"/>
<dbReference type="GO" id="GO:0006260">
    <property type="term" value="P:DNA replication"/>
    <property type="evidence" value="ECO:0007669"/>
    <property type="project" value="InterPro"/>
</dbReference>
<dbReference type="AlphaFoldDB" id="A0A150MTU6"/>
<comment type="caution">
    <text evidence="11">The sequence shown here is derived from an EMBL/GenBank/DDBJ whole genome shotgun (WGS) entry which is preliminary data.</text>
</comment>
<comment type="cofactor">
    <cofactor evidence="1">
        <name>[4Fe-4S] cluster</name>
        <dbReference type="ChEBI" id="CHEBI:49883"/>
    </cofactor>
</comment>
<evidence type="ECO:0000259" key="10">
    <source>
        <dbReference type="PROSITE" id="PS51193"/>
    </source>
</evidence>
<dbReference type="GO" id="GO:0016887">
    <property type="term" value="F:ATP hydrolysis activity"/>
    <property type="evidence" value="ECO:0007669"/>
    <property type="project" value="RHEA"/>
</dbReference>
<dbReference type="SUPFAM" id="SSF53098">
    <property type="entry name" value="Ribonuclease H-like"/>
    <property type="match status" value="1"/>
</dbReference>
<keyword evidence="6 8" id="KW-0067">ATP-binding</keyword>
<dbReference type="SUPFAM" id="SSF52540">
    <property type="entry name" value="P-loop containing nucleoside triphosphate hydrolases"/>
    <property type="match status" value="1"/>
</dbReference>
<dbReference type="Pfam" id="PF00270">
    <property type="entry name" value="DEAD"/>
    <property type="match status" value="1"/>
</dbReference>
<dbReference type="InterPro" id="IPR011545">
    <property type="entry name" value="DEAD/DEAH_box_helicase_dom"/>
</dbReference>
<dbReference type="CDD" id="cd06127">
    <property type="entry name" value="DEDDh"/>
    <property type="match status" value="1"/>
</dbReference>
<feature type="binding site" evidence="8">
    <location>
        <begin position="281"/>
        <end position="288"/>
    </location>
    <ligand>
        <name>ATP</name>
        <dbReference type="ChEBI" id="CHEBI:30616"/>
    </ligand>
</feature>
<name>A0A150MTU6_9BACL</name>
<keyword evidence="4 8" id="KW-0378">Hydrolase</keyword>
<dbReference type="RefSeq" id="WP_062678514.1">
    <property type="nucleotide sequence ID" value="NZ_LQYW01000089.1"/>
</dbReference>
<dbReference type="InterPro" id="IPR014001">
    <property type="entry name" value="Helicase_ATP-bd"/>
</dbReference>
<dbReference type="Gene3D" id="3.40.50.300">
    <property type="entry name" value="P-loop containing nucleotide triphosphate hydrolases"/>
    <property type="match status" value="2"/>
</dbReference>
<dbReference type="InterPro" id="IPR013520">
    <property type="entry name" value="Ribonucl_H"/>
</dbReference>
<dbReference type="HAMAP" id="MF_02206">
    <property type="entry name" value="DinG_exonucl"/>
    <property type="match status" value="1"/>
</dbReference>
<dbReference type="SMART" id="SM00487">
    <property type="entry name" value="DEXDc"/>
    <property type="match status" value="1"/>
</dbReference>
<dbReference type="SMART" id="SM00491">
    <property type="entry name" value="HELICc2"/>
    <property type="match status" value="1"/>
</dbReference>
<evidence type="ECO:0000256" key="7">
    <source>
        <dbReference type="ARBA" id="ARBA00048954"/>
    </source>
</evidence>
<evidence type="ECO:0000256" key="2">
    <source>
        <dbReference type="ARBA" id="ARBA00022722"/>
    </source>
</evidence>
<dbReference type="FunFam" id="3.40.50.300:FF:000437">
    <property type="entry name" value="ATP-dependent DNA helicase DinG"/>
    <property type="match status" value="1"/>
</dbReference>
<dbReference type="PANTHER" id="PTHR11472:SF34">
    <property type="entry name" value="REGULATOR OF TELOMERE ELONGATION HELICASE 1"/>
    <property type="match status" value="1"/>
</dbReference>
<dbReference type="GO" id="GO:0003887">
    <property type="term" value="F:DNA-directed DNA polymerase activity"/>
    <property type="evidence" value="ECO:0007669"/>
    <property type="project" value="InterPro"/>
</dbReference>
<dbReference type="NCBIfam" id="TIGR00573">
    <property type="entry name" value="dnaq"/>
    <property type="match status" value="1"/>
</dbReference>
<reference evidence="11 12" key="1">
    <citation type="submission" date="2016-01" db="EMBL/GenBank/DDBJ databases">
        <title>Draft Genome Sequences of Seven Thermophilic Sporeformers Isolated from Foods.</title>
        <authorList>
            <person name="Berendsen E.M."/>
            <person name="Wells-Bennik M.H."/>
            <person name="Krawcyk A.O."/>
            <person name="De Jong A."/>
            <person name="Holsappel S."/>
            <person name="Eijlander R.T."/>
            <person name="Kuipers O.P."/>
        </authorList>
    </citation>
    <scope>NUCLEOTIDE SEQUENCE [LARGE SCALE GENOMIC DNA]</scope>
    <source>
        <strain evidence="11 12">B4110</strain>
    </source>
</reference>
<feature type="domain" description="Helicase ATP-binding" evidence="10">
    <location>
        <begin position="246"/>
        <end position="502"/>
    </location>
</feature>
<dbReference type="NCBIfam" id="NF005981">
    <property type="entry name" value="PRK08074.1"/>
    <property type="match status" value="1"/>
</dbReference>
<dbReference type="Gene3D" id="3.30.420.10">
    <property type="entry name" value="Ribonuclease H-like superfamily/Ribonuclease H"/>
    <property type="match status" value="1"/>
</dbReference>
<dbReference type="InterPro" id="IPR045028">
    <property type="entry name" value="DinG/Rad3-like"/>
</dbReference>
<dbReference type="Pfam" id="PF00929">
    <property type="entry name" value="RNase_T"/>
    <property type="match status" value="1"/>
</dbReference>
<evidence type="ECO:0000256" key="1">
    <source>
        <dbReference type="ARBA" id="ARBA00001966"/>
    </source>
</evidence>
<dbReference type="InterPro" id="IPR006555">
    <property type="entry name" value="ATP-dep_Helicase_C"/>
</dbReference>
<dbReference type="SMART" id="SM00479">
    <property type="entry name" value="EXOIII"/>
    <property type="match status" value="1"/>
</dbReference>
<dbReference type="InterPro" id="IPR036397">
    <property type="entry name" value="RNaseH_sf"/>
</dbReference>
<evidence type="ECO:0000256" key="3">
    <source>
        <dbReference type="ARBA" id="ARBA00022741"/>
    </source>
</evidence>
<feature type="short sequence motif" description="DEAH box" evidence="8">
    <location>
        <begin position="454"/>
        <end position="457"/>
    </location>
</feature>
<dbReference type="FunFam" id="3.30.420.10:FF:000045">
    <property type="entry name" value="3'-5' exonuclease DinG"/>
    <property type="match status" value="1"/>
</dbReference>
<dbReference type="PATRIC" id="fig|153151.4.peg.192"/>
<dbReference type="InterPro" id="IPR014013">
    <property type="entry name" value="Helic_SF1/SF2_ATP-bd_DinG/Rad3"/>
</dbReference>
<evidence type="ECO:0000256" key="8">
    <source>
        <dbReference type="HAMAP-Rule" id="MF_02206"/>
    </source>
</evidence>
<comment type="catalytic activity">
    <reaction evidence="7">
        <text>ATP + H2O = ADP + phosphate + H(+)</text>
        <dbReference type="Rhea" id="RHEA:13065"/>
        <dbReference type="ChEBI" id="CHEBI:15377"/>
        <dbReference type="ChEBI" id="CHEBI:15378"/>
        <dbReference type="ChEBI" id="CHEBI:30616"/>
        <dbReference type="ChEBI" id="CHEBI:43474"/>
        <dbReference type="ChEBI" id="CHEBI:456216"/>
        <dbReference type="EC" id="5.6.2.3"/>
    </reaction>
</comment>
<dbReference type="GO" id="GO:0043139">
    <property type="term" value="F:5'-3' DNA helicase activity"/>
    <property type="evidence" value="ECO:0007669"/>
    <property type="project" value="UniProtKB-EC"/>
</dbReference>
<evidence type="ECO:0000256" key="5">
    <source>
        <dbReference type="ARBA" id="ARBA00022839"/>
    </source>
</evidence>
<sequence>MKDRFVIIDLETTGNVPKKGDRIIQLGMVVIENGQIVDRFSSFFNPERDIPPFVQQLTNINEQMVACAPSFAEEAAKVADMLQQSYFVAHNVAFDLQFLQEELHMAGLPPFSGPTIDTVELARIVFPTAESYKLGDLAKQLHIDHDQPHQADSDAEVTAKLFIALLNRLRQLPLITLQHLKRLSPYLKSDLYPLLDNIIMEKMSSLADEKSYIFYRGIALKQPVSLPKKEKDHHEDASFAAFFAGSHTLPLDHYEKRDGQWEMMKLVYEALETSQHALIEAGTGIGKSLAYLIPSAFFAYEQQKRVVISTHTLQLQQQLLERDIPFLKEVVPFPLRVAVLKGKRNYLSLDKFIAFLEEHHQNYDVVLLKCQLLVWLTQTETGDMDELNVSSGARLFWPLLFMDEEDNGSKYNFFLRAKQRAEEAHIVITNHAFLLHDVTASTPLLPDYEHMIIDEAHHLEEVASHYFGQQVDYVSIRLILTRIGKLNENGSLAKLMKLFAHRHWNADNHFLRCEQLVEELQFECDELFRMIRRYALERKSAESGRCRYRFEPQKESGRQWSAMKELLWRIRGHVANLVDETKQLQTFFSENNMESSISAQPYSYFSDVSSLNQIIDTLYDLIESDDPMVVRWIEAEEKGAANATAVYSQPIQLDEFFAERLFMPKKSIVLTSATLTMNGSFAYIISRFGLSDFYPICQTIPSPFSYKEQAMLMIPSDFPSISSVSLEEYAAVVAEGVAQIAKRIKGKMLVLFTSYELLKLTANAMKMEERNEDYVLIAQGVQSGSATKLTKAFQQFDQAILFGTSNFWEGVDLPGDELSVVVIVRLPFAPPDDPVIEAKSEYIRAKGGNPFYELSLPEAVLRFKQGFGRLIRTKKDKGAIFVFDRRLTSASYGKYFLNSLPSLTICEESLDQLLQKLEKWL</sequence>
<comment type="function">
    <text evidence="8 9">3'-5' exonuclease.</text>
</comment>
<evidence type="ECO:0000313" key="12">
    <source>
        <dbReference type="Proteomes" id="UP000075324"/>
    </source>
</evidence>
<dbReference type="InterPro" id="IPR006054">
    <property type="entry name" value="DnaQ"/>
</dbReference>
<organism evidence="11 12">
    <name type="scientific">Parageobacillus toebii</name>
    <dbReference type="NCBI Taxonomy" id="153151"/>
    <lineage>
        <taxon>Bacteria</taxon>
        <taxon>Bacillati</taxon>
        <taxon>Bacillota</taxon>
        <taxon>Bacilli</taxon>
        <taxon>Bacillales</taxon>
        <taxon>Anoxybacillaceae</taxon>
        <taxon>Parageobacillus</taxon>
    </lineage>
</organism>
<comment type="similarity">
    <text evidence="8 9">Belongs to the helicase family. DinG subfamily. Type 2 sub-subfamily.</text>
</comment>
<dbReference type="PANTHER" id="PTHR11472">
    <property type="entry name" value="DNA REPAIR DEAD HELICASE RAD3/XP-D SUBFAMILY MEMBER"/>
    <property type="match status" value="1"/>
</dbReference>
<dbReference type="PROSITE" id="PS51193">
    <property type="entry name" value="HELICASE_ATP_BIND_2"/>
    <property type="match status" value="1"/>
</dbReference>
<keyword evidence="2 8" id="KW-0540">Nuclease</keyword>
<dbReference type="Pfam" id="PF13307">
    <property type="entry name" value="Helicase_C_2"/>
    <property type="match status" value="1"/>
</dbReference>
<dbReference type="EMBL" id="LQYW01000089">
    <property type="protein sequence ID" value="KYD27859.1"/>
    <property type="molecule type" value="Genomic_DNA"/>
</dbReference>
<evidence type="ECO:0000313" key="11">
    <source>
        <dbReference type="EMBL" id="KYD27859.1"/>
    </source>
</evidence>
<evidence type="ECO:0000256" key="6">
    <source>
        <dbReference type="ARBA" id="ARBA00022840"/>
    </source>
</evidence>
<evidence type="ECO:0000256" key="9">
    <source>
        <dbReference type="RuleBase" id="RU364106"/>
    </source>
</evidence>
<dbReference type="InterPro" id="IPR012337">
    <property type="entry name" value="RNaseH-like_sf"/>
</dbReference>
<dbReference type="GO" id="GO:0008408">
    <property type="term" value="F:3'-5' exonuclease activity"/>
    <property type="evidence" value="ECO:0007669"/>
    <property type="project" value="UniProtKB-UniRule"/>
</dbReference>
<dbReference type="EC" id="3.1.-.-" evidence="8 9"/>
<dbReference type="InterPro" id="IPR006310">
    <property type="entry name" value="DinG"/>
</dbReference>
<dbReference type="NCBIfam" id="TIGR01407">
    <property type="entry name" value="dinG_rel"/>
    <property type="match status" value="1"/>
</dbReference>
<gene>
    <name evidence="8 9" type="primary">dinG</name>
    <name evidence="11" type="ORF">B4110_2302</name>
</gene>
<dbReference type="Proteomes" id="UP000075324">
    <property type="component" value="Unassembled WGS sequence"/>
</dbReference>
<dbReference type="GO" id="GO:0005524">
    <property type="term" value="F:ATP binding"/>
    <property type="evidence" value="ECO:0007669"/>
    <property type="project" value="UniProtKB-UniRule"/>
</dbReference>
<evidence type="ECO:0000256" key="4">
    <source>
        <dbReference type="ARBA" id="ARBA00022801"/>
    </source>
</evidence>
<protein>
    <recommendedName>
        <fullName evidence="8 9">3'-5' exonuclease DinG</fullName>
        <ecNumber evidence="8 9">3.1.-.-</ecNumber>
    </recommendedName>
</protein>
<dbReference type="GO" id="GO:0003677">
    <property type="term" value="F:DNA binding"/>
    <property type="evidence" value="ECO:0007669"/>
    <property type="project" value="InterPro"/>
</dbReference>
<keyword evidence="3 8" id="KW-0547">Nucleotide-binding</keyword>